<dbReference type="EMBL" id="LAZR01025689">
    <property type="protein sequence ID" value="KKL71103.1"/>
    <property type="molecule type" value="Genomic_DNA"/>
</dbReference>
<comment type="caution">
    <text evidence="1">The sequence shown here is derived from an EMBL/GenBank/DDBJ whole genome shotgun (WGS) entry which is preliminary data.</text>
</comment>
<feature type="non-terminal residue" evidence="1">
    <location>
        <position position="1"/>
    </location>
</feature>
<gene>
    <name evidence="1" type="ORF">LCGC14_2098230</name>
</gene>
<sequence>SHSDTSATGAELNTLTNGSNADALHTHSLISAGALTLGGDSSTRGILTLWDGSGGDEASYINLYSRNGTLRTLWIEDDGTLKLHIKAPVDNADGVIVGVQT</sequence>
<proteinExistence type="predicted"/>
<evidence type="ECO:0000313" key="1">
    <source>
        <dbReference type="EMBL" id="KKL71103.1"/>
    </source>
</evidence>
<accession>A0A0F9EAL6</accession>
<organism evidence="1">
    <name type="scientific">marine sediment metagenome</name>
    <dbReference type="NCBI Taxonomy" id="412755"/>
    <lineage>
        <taxon>unclassified sequences</taxon>
        <taxon>metagenomes</taxon>
        <taxon>ecological metagenomes</taxon>
    </lineage>
</organism>
<dbReference type="AlphaFoldDB" id="A0A0F9EAL6"/>
<protein>
    <submittedName>
        <fullName evidence="1">Uncharacterized protein</fullName>
    </submittedName>
</protein>
<reference evidence="1" key="1">
    <citation type="journal article" date="2015" name="Nature">
        <title>Complex archaea that bridge the gap between prokaryotes and eukaryotes.</title>
        <authorList>
            <person name="Spang A."/>
            <person name="Saw J.H."/>
            <person name="Jorgensen S.L."/>
            <person name="Zaremba-Niedzwiedzka K."/>
            <person name="Martijn J."/>
            <person name="Lind A.E."/>
            <person name="van Eijk R."/>
            <person name="Schleper C."/>
            <person name="Guy L."/>
            <person name="Ettema T.J."/>
        </authorList>
    </citation>
    <scope>NUCLEOTIDE SEQUENCE</scope>
</reference>
<name>A0A0F9EAL6_9ZZZZ</name>